<gene>
    <name evidence="2" type="ORF">FYJ51_06515</name>
</gene>
<evidence type="ECO:0000256" key="1">
    <source>
        <dbReference type="SAM" id="Phobius"/>
    </source>
</evidence>
<dbReference type="Proteomes" id="UP000461880">
    <property type="component" value="Unassembled WGS sequence"/>
</dbReference>
<comment type="caution">
    <text evidence="2">The sequence shown here is derived from an EMBL/GenBank/DDBJ whole genome shotgun (WGS) entry which is preliminary data.</text>
</comment>
<proteinExistence type="predicted"/>
<feature type="transmembrane region" description="Helical" evidence="1">
    <location>
        <begin position="154"/>
        <end position="174"/>
    </location>
</feature>
<sequence>MKNRNWFDRIGNCAEDLMVCAIGILFLTNHVTGWRILYILTISYSFYSAFGLAWSIIRGYKSGSKMEYLLIAIQVGFAVYLLLTPDDYLHWVHVFYGWWMLLHAYVYLVTWHVDQRDELRGAAGMLAAGIISALLGIFMIFGRNLNAKTDLLTLFAGIYFIGSGLISLAYHLLVTNPDVTPEKRRAFSVPMPVFFSIFLPLRAYISISKLIKESGQQLKPEEPDADLRVYVYLKGEGPEILGHLDIAYQGTIYSYGCHDPLARKMFGIYGDGVLMVSEEKAFRNQHLEVEHKTILSYGICLTAEEKKQLEQNITHMMERTIPWKPKAQICEEKGIPFEGFHDYASRVYEYTHCQFYKFTKGQFRTYFVTYTNCVLLADTLIRNKDLNLIDLSGIVTPGAYLSFLNSEYLNPNSIVVSRTLYQKPQR</sequence>
<protein>
    <submittedName>
        <fullName evidence="2">DUF308 domain-containing protein</fullName>
    </submittedName>
</protein>
<evidence type="ECO:0000313" key="3">
    <source>
        <dbReference type="Proteomes" id="UP000461880"/>
    </source>
</evidence>
<organism evidence="2 3">
    <name type="scientific">Stecheria intestinalis</name>
    <dbReference type="NCBI Taxonomy" id="2606630"/>
    <lineage>
        <taxon>Bacteria</taxon>
        <taxon>Bacillati</taxon>
        <taxon>Bacillota</taxon>
        <taxon>Erysipelotrichia</taxon>
        <taxon>Erysipelotrichales</taxon>
        <taxon>Erysipelotrichaceae</taxon>
        <taxon>Stecheria</taxon>
    </lineage>
</organism>
<feature type="transmembrane region" description="Helical" evidence="1">
    <location>
        <begin position="91"/>
        <end position="110"/>
    </location>
</feature>
<keyword evidence="1" id="KW-1133">Transmembrane helix</keyword>
<keyword evidence="3" id="KW-1185">Reference proteome</keyword>
<feature type="transmembrane region" description="Helical" evidence="1">
    <location>
        <begin position="68"/>
        <end position="85"/>
    </location>
</feature>
<name>A0A7X2NS47_9FIRM</name>
<evidence type="ECO:0000313" key="2">
    <source>
        <dbReference type="EMBL" id="MSS58556.1"/>
    </source>
</evidence>
<accession>A0A7X2NS47</accession>
<keyword evidence="1" id="KW-0812">Transmembrane</keyword>
<dbReference type="EMBL" id="VUMN01000013">
    <property type="protein sequence ID" value="MSS58556.1"/>
    <property type="molecule type" value="Genomic_DNA"/>
</dbReference>
<dbReference type="AlphaFoldDB" id="A0A7X2NS47"/>
<feature type="transmembrane region" description="Helical" evidence="1">
    <location>
        <begin position="36"/>
        <end position="56"/>
    </location>
</feature>
<reference evidence="2 3" key="1">
    <citation type="submission" date="2019-08" db="EMBL/GenBank/DDBJ databases">
        <title>In-depth cultivation of the pig gut microbiome towards novel bacterial diversity and tailored functional studies.</title>
        <authorList>
            <person name="Wylensek D."/>
            <person name="Hitch T.C.A."/>
            <person name="Clavel T."/>
        </authorList>
    </citation>
    <scope>NUCLEOTIDE SEQUENCE [LARGE SCALE GENOMIC DNA]</scope>
    <source>
        <strain evidence="2 3">Oil+RF-744-GAM-WT-6</strain>
    </source>
</reference>
<feature type="transmembrane region" description="Helical" evidence="1">
    <location>
        <begin position="122"/>
        <end position="142"/>
    </location>
</feature>
<keyword evidence="1" id="KW-0472">Membrane</keyword>
<feature type="transmembrane region" description="Helical" evidence="1">
    <location>
        <begin position="186"/>
        <end position="205"/>
    </location>
</feature>
<dbReference type="RefSeq" id="WP_154504365.1">
    <property type="nucleotide sequence ID" value="NZ_VUMN01000013.1"/>
</dbReference>